<dbReference type="PRINTS" id="PR00067">
    <property type="entry name" value="CATALASE"/>
</dbReference>
<dbReference type="OrthoDB" id="3169619at2"/>
<sequence>MTEDRTDPRDAIPATPPAQDGDRLTTAQGARVDDTDHSLTAGPRGPVLLEDHHLREKLTHFDHERIPERVVHARGAGAHGVFRAYGNAATVTKAGFLAEEGRETEVFVRFSTVAGSRGSADTARDVRGFAAKFYTAEGTFDLVGNNFPVFFIQDAIKFPDIIHAAKPHADREIPQAQTAHDTFWDFVSAHTEATHMVMWAMSDRAIPRSYRTMEGFGVHTFRLEAADGSTSLVKFHWKPVLGVHSLVWEEAQLAQGADPDFHRRDLADAIESGAYPQWELGLQVMPDDPSETFEGIDLLDPTKIVPEELCPVQKIGTLTLTANPTNYFAETEQVAFHLGHLVPGIQVTNDPLLQGRLFSYLDTQLTRLGGPNFSQLPINRPHAPVNDLLRDGMHQSAIHEGITTYVPNGLDDDRPTRSPQDAFVTYPTPVEGDKGRWQPVSFEDHTTQARLFLVSLSPVERAHLQDAFVFELGKCTDEGVRAREVALLARVDGDLAAAVAAELGLPAPEPRDVPDVAPSPALSQRPAEPGRVDGRVVGVLATDGADLEVAGALVDVLDPEHVVVRVVADHGGTVSGAGGAGLAVDRTLPTTRSIEYDAVVVPPGVAGTALAADGRVAVLLQEAYRHGKAIAAVGDGTDVLAAAGVPLDAPGVLTTDGAGALAAPLREALGLHRSWERLARLAGVTDAPAPQPAG</sequence>
<dbReference type="GO" id="GO:0042744">
    <property type="term" value="P:hydrogen peroxide catabolic process"/>
    <property type="evidence" value="ECO:0007669"/>
    <property type="project" value="UniProtKB-UniRule"/>
</dbReference>
<dbReference type="InterPro" id="IPR020835">
    <property type="entry name" value="Catalase_sf"/>
</dbReference>
<dbReference type="InterPro" id="IPR043156">
    <property type="entry name" value="Catalase_clade2_helical"/>
</dbReference>
<dbReference type="PROSITE" id="PS00437">
    <property type="entry name" value="CATALASE_1"/>
    <property type="match status" value="1"/>
</dbReference>
<evidence type="ECO:0000256" key="1">
    <source>
        <dbReference type="ARBA" id="ARBA00001971"/>
    </source>
</evidence>
<keyword evidence="7 10" id="KW-0560">Oxidoreductase</keyword>
<dbReference type="InterPro" id="IPR002226">
    <property type="entry name" value="Catalase_haem_BS"/>
</dbReference>
<evidence type="ECO:0000256" key="16">
    <source>
        <dbReference type="SAM" id="MobiDB-lite"/>
    </source>
</evidence>
<dbReference type="InterPro" id="IPR011614">
    <property type="entry name" value="Catalase_core"/>
</dbReference>
<dbReference type="CDD" id="cd03132">
    <property type="entry name" value="GATase1_catalase"/>
    <property type="match status" value="1"/>
</dbReference>
<evidence type="ECO:0000259" key="17">
    <source>
        <dbReference type="SMART" id="SM01060"/>
    </source>
</evidence>
<evidence type="ECO:0000256" key="14">
    <source>
        <dbReference type="PIRSR" id="PIRSR038927-4"/>
    </source>
</evidence>
<comment type="catalytic activity">
    <reaction evidence="10 15">
        <text>2 H2O2 = O2 + 2 H2O</text>
        <dbReference type="Rhea" id="RHEA:20309"/>
        <dbReference type="ChEBI" id="CHEBI:15377"/>
        <dbReference type="ChEBI" id="CHEBI:15379"/>
        <dbReference type="ChEBI" id="CHEBI:16240"/>
        <dbReference type="EC" id="1.11.1.6"/>
    </reaction>
</comment>
<feature type="binding site" evidence="13">
    <location>
        <position position="109"/>
    </location>
    <ligand>
        <name>heme</name>
        <dbReference type="ChEBI" id="CHEBI:30413"/>
    </ligand>
</feature>
<gene>
    <name evidence="18" type="primary">katE</name>
    <name evidence="18" type="ORF">KDY119_01639</name>
</gene>
<dbReference type="RefSeq" id="WP_153022174.1">
    <property type="nucleotide sequence ID" value="NZ_BAABIH010000027.1"/>
</dbReference>
<dbReference type="Gene3D" id="3.40.50.880">
    <property type="match status" value="1"/>
</dbReference>
<feature type="binding site" evidence="13">
    <location>
        <position position="158"/>
    </location>
    <ligand>
        <name>heme</name>
        <dbReference type="ChEBI" id="CHEBI:30413"/>
    </ligand>
</feature>
<dbReference type="Proteomes" id="UP000326702">
    <property type="component" value="Chromosome"/>
</dbReference>
<evidence type="ECO:0000256" key="9">
    <source>
        <dbReference type="ARBA" id="ARBA00023324"/>
    </source>
</evidence>
<reference evidence="18 19" key="1">
    <citation type="submission" date="2019-10" db="EMBL/GenBank/DDBJ databases">
        <title>Genome sequence of Luteimicrobium xylanilyticum HY-24.</title>
        <authorList>
            <person name="Kim D.Y."/>
            <person name="Park H.-Y."/>
        </authorList>
    </citation>
    <scope>NUCLEOTIDE SEQUENCE [LARGE SCALE GENOMIC DNA]</scope>
    <source>
        <strain evidence="18 19">HY-24</strain>
    </source>
</reference>
<dbReference type="Pfam" id="PF18011">
    <property type="entry name" value="Catalase_C"/>
    <property type="match status" value="1"/>
</dbReference>
<feature type="region of interest" description="Disordered" evidence="16">
    <location>
        <begin position="506"/>
        <end position="530"/>
    </location>
</feature>
<name>A0A5P9QAI4_9MICO</name>
<keyword evidence="9 10" id="KW-0376">Hydrogen peroxide</keyword>
<evidence type="ECO:0000256" key="7">
    <source>
        <dbReference type="ARBA" id="ARBA00023002"/>
    </source>
</evidence>
<dbReference type="AlphaFoldDB" id="A0A5P9QAI4"/>
<comment type="function">
    <text evidence="10">Decomposes hydrogen peroxide into water and oxygen; serves to protect cells from the toxic effects of hydrogen peroxide.</text>
</comment>
<feature type="region of interest" description="Disordered" evidence="16">
    <location>
        <begin position="1"/>
        <end position="46"/>
    </location>
</feature>
<dbReference type="InterPro" id="IPR010582">
    <property type="entry name" value="Catalase_immune_responsive"/>
</dbReference>
<dbReference type="SUPFAM" id="SSF52317">
    <property type="entry name" value="Class I glutamine amidotransferase-like"/>
    <property type="match status" value="1"/>
</dbReference>
<proteinExistence type="inferred from homology"/>
<protein>
    <recommendedName>
        <fullName evidence="3 10">Catalase</fullName>
        <ecNumber evidence="3 10">1.11.1.6</ecNumber>
    </recommendedName>
</protein>
<dbReference type="PROSITE" id="PS51402">
    <property type="entry name" value="CATALASE_3"/>
    <property type="match status" value="1"/>
</dbReference>
<evidence type="ECO:0000313" key="19">
    <source>
        <dbReference type="Proteomes" id="UP000326702"/>
    </source>
</evidence>
<evidence type="ECO:0000256" key="3">
    <source>
        <dbReference type="ARBA" id="ARBA00012314"/>
    </source>
</evidence>
<keyword evidence="6 10" id="KW-0479">Metal-binding</keyword>
<dbReference type="InterPro" id="IPR024708">
    <property type="entry name" value="Catalase_AS"/>
</dbReference>
<dbReference type="PROSITE" id="PS00438">
    <property type="entry name" value="CATALASE_2"/>
    <property type="match status" value="1"/>
</dbReference>
<evidence type="ECO:0000313" key="18">
    <source>
        <dbReference type="EMBL" id="QFU98130.1"/>
    </source>
</evidence>
<dbReference type="PIRSF" id="PIRSF038927">
    <property type="entry name" value="Catalase_clade2"/>
    <property type="match status" value="1"/>
</dbReference>
<feature type="cross-link" description="3'-histidyl-3-tyrosine (His-Tyr)" evidence="14">
    <location>
        <begin position="337"/>
        <end position="360"/>
    </location>
</feature>
<dbReference type="KEGG" id="lxl:KDY119_01639"/>
<evidence type="ECO:0000256" key="6">
    <source>
        <dbReference type="ARBA" id="ARBA00022723"/>
    </source>
</evidence>
<keyword evidence="4 10" id="KW-0575">Peroxidase</keyword>
<dbReference type="InterPro" id="IPR018028">
    <property type="entry name" value="Catalase"/>
</dbReference>
<keyword evidence="5 10" id="KW-0349">Heme</keyword>
<feature type="binding site" evidence="13">
    <location>
        <position position="367"/>
    </location>
    <ligand>
        <name>heme</name>
        <dbReference type="ChEBI" id="CHEBI:30413"/>
    </ligand>
</feature>
<evidence type="ECO:0000256" key="13">
    <source>
        <dbReference type="PIRSR" id="PIRSR038927-3"/>
    </source>
</evidence>
<dbReference type="Gene3D" id="1.20.1370.20">
    <property type="match status" value="1"/>
</dbReference>
<feature type="compositionally biased region" description="Basic and acidic residues" evidence="16">
    <location>
        <begin position="1"/>
        <end position="10"/>
    </location>
</feature>
<evidence type="ECO:0000256" key="8">
    <source>
        <dbReference type="ARBA" id="ARBA00023004"/>
    </source>
</evidence>
<evidence type="ECO:0000256" key="12">
    <source>
        <dbReference type="PIRSR" id="PIRSR038927-2"/>
    </source>
</evidence>
<dbReference type="Pfam" id="PF06628">
    <property type="entry name" value="Catalase-rel"/>
    <property type="match status" value="1"/>
</dbReference>
<dbReference type="EMBL" id="CP045529">
    <property type="protein sequence ID" value="QFU98130.1"/>
    <property type="molecule type" value="Genomic_DNA"/>
</dbReference>
<evidence type="ECO:0000256" key="2">
    <source>
        <dbReference type="ARBA" id="ARBA00010660"/>
    </source>
</evidence>
<dbReference type="GO" id="GO:0005829">
    <property type="term" value="C:cytosol"/>
    <property type="evidence" value="ECO:0007669"/>
    <property type="project" value="TreeGrafter"/>
</dbReference>
<feature type="binding site" evidence="13">
    <location>
        <position position="69"/>
    </location>
    <ligand>
        <name>heme</name>
        <dbReference type="ChEBI" id="CHEBI:30413"/>
    </ligand>
</feature>
<dbReference type="SUPFAM" id="SSF56634">
    <property type="entry name" value="Heme-dependent catalase-like"/>
    <property type="match status" value="1"/>
</dbReference>
<dbReference type="GO" id="GO:0006979">
    <property type="term" value="P:response to oxidative stress"/>
    <property type="evidence" value="ECO:0007669"/>
    <property type="project" value="InterPro"/>
</dbReference>
<keyword evidence="19" id="KW-1185">Reference proteome</keyword>
<dbReference type="InterPro" id="IPR024712">
    <property type="entry name" value="Catalase_clade2"/>
</dbReference>
<feature type="binding site" evidence="13">
    <location>
        <position position="356"/>
    </location>
    <ligand>
        <name>heme</name>
        <dbReference type="ChEBI" id="CHEBI:30413"/>
    </ligand>
</feature>
<dbReference type="PANTHER" id="PTHR42821">
    <property type="entry name" value="CATALASE"/>
    <property type="match status" value="1"/>
</dbReference>
<feature type="active site" evidence="11">
    <location>
        <position position="72"/>
    </location>
</feature>
<organism evidence="18 19">
    <name type="scientific">Luteimicrobium xylanilyticum</name>
    <dbReference type="NCBI Taxonomy" id="1133546"/>
    <lineage>
        <taxon>Bacteria</taxon>
        <taxon>Bacillati</taxon>
        <taxon>Actinomycetota</taxon>
        <taxon>Actinomycetes</taxon>
        <taxon>Micrococcales</taxon>
        <taxon>Luteimicrobium</taxon>
    </lineage>
</organism>
<dbReference type="GO" id="GO:0046872">
    <property type="term" value="F:metal ion binding"/>
    <property type="evidence" value="ECO:0007669"/>
    <property type="project" value="UniProtKB-KW"/>
</dbReference>
<dbReference type="InterPro" id="IPR041399">
    <property type="entry name" value="Catalase_large_C"/>
</dbReference>
<evidence type="ECO:0000256" key="15">
    <source>
        <dbReference type="RuleBase" id="RU000498"/>
    </source>
</evidence>
<evidence type="ECO:0000256" key="10">
    <source>
        <dbReference type="PIRNR" id="PIRNR038927"/>
    </source>
</evidence>
<feature type="binding site" description="axial binding residue" evidence="12">
    <location>
        <position position="360"/>
    </location>
    <ligand>
        <name>heme</name>
        <dbReference type="ChEBI" id="CHEBI:30413"/>
    </ligand>
    <ligandPart>
        <name>Fe</name>
        <dbReference type="ChEBI" id="CHEBI:18248"/>
    </ligandPart>
</feature>
<accession>A0A5P9QAI4</accession>
<feature type="active site" evidence="11">
    <location>
        <position position="145"/>
    </location>
</feature>
<dbReference type="SMART" id="SM01060">
    <property type="entry name" value="Catalase"/>
    <property type="match status" value="1"/>
</dbReference>
<dbReference type="PANTHER" id="PTHR42821:SF1">
    <property type="entry name" value="CATALASE-B"/>
    <property type="match status" value="1"/>
</dbReference>
<dbReference type="Gene3D" id="2.40.180.10">
    <property type="entry name" value="Catalase core domain"/>
    <property type="match status" value="1"/>
</dbReference>
<comment type="similarity">
    <text evidence="2">Belongs to the catalase family. HPII subfamily.</text>
</comment>
<dbReference type="FunFam" id="2.40.180.10:FF:000003">
    <property type="entry name" value="Catalase"/>
    <property type="match status" value="1"/>
</dbReference>
<evidence type="ECO:0000256" key="5">
    <source>
        <dbReference type="ARBA" id="ARBA00022617"/>
    </source>
</evidence>
<evidence type="ECO:0000256" key="4">
    <source>
        <dbReference type="ARBA" id="ARBA00022559"/>
    </source>
</evidence>
<feature type="domain" description="Catalase core" evidence="17">
    <location>
        <begin position="25"/>
        <end position="414"/>
    </location>
</feature>
<comment type="cofactor">
    <cofactor evidence="1 10 12">
        <name>heme</name>
        <dbReference type="ChEBI" id="CHEBI:30413"/>
    </cofactor>
</comment>
<dbReference type="InterPro" id="IPR029062">
    <property type="entry name" value="Class_I_gatase-like"/>
</dbReference>
<evidence type="ECO:0000256" key="11">
    <source>
        <dbReference type="PIRSR" id="PIRSR038927-1"/>
    </source>
</evidence>
<keyword evidence="8 10" id="KW-0408">Iron</keyword>
<dbReference type="GO" id="GO:0020037">
    <property type="term" value="F:heme binding"/>
    <property type="evidence" value="ECO:0007669"/>
    <property type="project" value="UniProtKB-UniRule"/>
</dbReference>
<dbReference type="EC" id="1.11.1.6" evidence="3 10"/>
<dbReference type="GO" id="GO:0004096">
    <property type="term" value="F:catalase activity"/>
    <property type="evidence" value="ECO:0007669"/>
    <property type="project" value="UniProtKB-UniRule"/>
</dbReference>
<dbReference type="Pfam" id="PF00199">
    <property type="entry name" value="Catalase"/>
    <property type="match status" value="1"/>
</dbReference>